<keyword evidence="3" id="KW-1185">Reference proteome</keyword>
<proteinExistence type="predicted"/>
<dbReference type="Pfam" id="PF04773">
    <property type="entry name" value="FecR"/>
    <property type="match status" value="1"/>
</dbReference>
<dbReference type="InParanoid" id="A0A4R6QQ75"/>
<gene>
    <name evidence="2" type="ORF">DES47_1023</name>
</gene>
<evidence type="ECO:0000259" key="1">
    <source>
        <dbReference type="Pfam" id="PF04773"/>
    </source>
</evidence>
<dbReference type="AlphaFoldDB" id="A0A4R6QQ75"/>
<dbReference type="InterPro" id="IPR012373">
    <property type="entry name" value="Ferrdict_sens_TM"/>
</dbReference>
<accession>A0A4R6QQ75</accession>
<evidence type="ECO:0000313" key="2">
    <source>
        <dbReference type="EMBL" id="TDP72258.1"/>
    </source>
</evidence>
<organism evidence="2 3">
    <name type="scientific">Roseateles toxinivorans</name>
    <dbReference type="NCBI Taxonomy" id="270368"/>
    <lineage>
        <taxon>Bacteria</taxon>
        <taxon>Pseudomonadati</taxon>
        <taxon>Pseudomonadota</taxon>
        <taxon>Betaproteobacteria</taxon>
        <taxon>Burkholderiales</taxon>
        <taxon>Sphaerotilaceae</taxon>
        <taxon>Roseateles</taxon>
    </lineage>
</organism>
<reference evidence="2 3" key="1">
    <citation type="submission" date="2019-03" db="EMBL/GenBank/DDBJ databases">
        <title>Genomic Encyclopedia of Type Strains, Phase IV (KMG-IV): sequencing the most valuable type-strain genomes for metagenomic binning, comparative biology and taxonomic classification.</title>
        <authorList>
            <person name="Goeker M."/>
        </authorList>
    </citation>
    <scope>NUCLEOTIDE SEQUENCE [LARGE SCALE GENOMIC DNA]</scope>
    <source>
        <strain evidence="2 3">DSM 16998</strain>
    </source>
</reference>
<dbReference type="FunCoup" id="A0A4R6QQ75">
    <property type="interactions" value="133"/>
</dbReference>
<dbReference type="OrthoDB" id="1100567at2"/>
<sequence length="332" mass="35707">MNSVRETSSRIDDVAADWAARVDRGALSTEEQAALDAWCASDRRCLGAYARAQAVLCSMDRAQALGAGDSFELRSAAPAAAIAAFPPHRPWRVTAAMAAGLAALVIWLMPHWSSDPSVTTVKGELRQLPLPDGSSVTLNTATAIQTRFTAKQRVVELVQGEALFDVAKDPTRPFQVRAGELTIKAVGTSFTVRRMSGSAVQVVVREGVVEVVHAHALRPLRAMQNQLVELSPRTEAPGQSLVQRTITPQRVARELSWREGLISFEGVTLAKAAAEFERYSDIRIVVVEPELANKTITGLFAANNPAGFARAAAAVVDAHVSEHAGELRISRN</sequence>
<dbReference type="PANTHER" id="PTHR30273:SF2">
    <property type="entry name" value="PROTEIN FECR"/>
    <property type="match status" value="1"/>
</dbReference>
<feature type="domain" description="FecR protein" evidence="1">
    <location>
        <begin position="118"/>
        <end position="210"/>
    </location>
</feature>
<protein>
    <submittedName>
        <fullName evidence="2">FecR family protein</fullName>
    </submittedName>
</protein>
<dbReference type="RefSeq" id="WP_133699746.1">
    <property type="nucleotide sequence ID" value="NZ_SNXS01000002.1"/>
</dbReference>
<dbReference type="InterPro" id="IPR006860">
    <property type="entry name" value="FecR"/>
</dbReference>
<name>A0A4R6QQ75_9BURK</name>
<comment type="caution">
    <text evidence="2">The sequence shown here is derived from an EMBL/GenBank/DDBJ whole genome shotgun (WGS) entry which is preliminary data.</text>
</comment>
<dbReference type="Proteomes" id="UP000295361">
    <property type="component" value="Unassembled WGS sequence"/>
</dbReference>
<dbReference type="Gene3D" id="3.55.50.30">
    <property type="match status" value="1"/>
</dbReference>
<dbReference type="Gene3D" id="2.60.120.1440">
    <property type="match status" value="1"/>
</dbReference>
<dbReference type="EMBL" id="SNXS01000002">
    <property type="protein sequence ID" value="TDP72258.1"/>
    <property type="molecule type" value="Genomic_DNA"/>
</dbReference>
<dbReference type="GO" id="GO:0016989">
    <property type="term" value="F:sigma factor antagonist activity"/>
    <property type="evidence" value="ECO:0007669"/>
    <property type="project" value="TreeGrafter"/>
</dbReference>
<dbReference type="PANTHER" id="PTHR30273">
    <property type="entry name" value="PERIPLASMIC SIGNAL SENSOR AND SIGMA FACTOR ACTIVATOR FECR-RELATED"/>
    <property type="match status" value="1"/>
</dbReference>
<evidence type="ECO:0000313" key="3">
    <source>
        <dbReference type="Proteomes" id="UP000295361"/>
    </source>
</evidence>
<dbReference type="PIRSF" id="PIRSF018266">
    <property type="entry name" value="FecR"/>
    <property type="match status" value="1"/>
</dbReference>